<dbReference type="HOGENOM" id="CLU_1196623_0_0_1"/>
<dbReference type="Proteomes" id="UP000011115">
    <property type="component" value="Unassembled WGS sequence"/>
</dbReference>
<accession>M1DMZ7</accession>
<sequence>MARWNIRRAKEPLGGSLSALGDHQDHFSSLLQLVSPFCPVVSLPCFVAFIAANRHFDISSEHKIGILGHLYYQNKALNESKSQTHQPLRVLYVMSNFGCTRSREKSEGSSTKLTTIRGDLTTLMADMDQLRSIDILMLWGKISLPDRTEVLPLCEDIEEMIVHATLERSDLETSTISTTRVSLDSDIPLIDVLGTDVLVNATMMTIAPIFRGIDARVDAISIKTLDWSTSQT</sequence>
<proteinExistence type="predicted"/>
<organism evidence="1 2">
    <name type="scientific">Solanum tuberosum</name>
    <name type="common">Potato</name>
    <dbReference type="NCBI Taxonomy" id="4113"/>
    <lineage>
        <taxon>Eukaryota</taxon>
        <taxon>Viridiplantae</taxon>
        <taxon>Streptophyta</taxon>
        <taxon>Embryophyta</taxon>
        <taxon>Tracheophyta</taxon>
        <taxon>Spermatophyta</taxon>
        <taxon>Magnoliopsida</taxon>
        <taxon>eudicotyledons</taxon>
        <taxon>Gunneridae</taxon>
        <taxon>Pentapetalae</taxon>
        <taxon>asterids</taxon>
        <taxon>lamiids</taxon>
        <taxon>Solanales</taxon>
        <taxon>Solanaceae</taxon>
        <taxon>Solanoideae</taxon>
        <taxon>Solaneae</taxon>
        <taxon>Solanum</taxon>
    </lineage>
</organism>
<keyword evidence="2" id="KW-1185">Reference proteome</keyword>
<dbReference type="InParanoid" id="M1DMZ7"/>
<evidence type="ECO:0000313" key="1">
    <source>
        <dbReference type="EnsemblPlants" id="PGSC0003DMT400091599"/>
    </source>
</evidence>
<dbReference type="PaxDb" id="4113-PGSC0003DMT400091599"/>
<dbReference type="AlphaFoldDB" id="M1DMZ7"/>
<reference evidence="2" key="1">
    <citation type="journal article" date="2011" name="Nature">
        <title>Genome sequence and analysis of the tuber crop potato.</title>
        <authorList>
            <consortium name="The Potato Genome Sequencing Consortium"/>
        </authorList>
    </citation>
    <scope>NUCLEOTIDE SEQUENCE [LARGE SCALE GENOMIC DNA]</scope>
    <source>
        <strain evidence="2">cv. DM1-3 516 R44</strain>
    </source>
</reference>
<dbReference type="EnsemblPlants" id="PGSC0003DMT400091599">
    <property type="protein sequence ID" value="PGSC0003DMT400091599"/>
    <property type="gene ID" value="PGSC0003DMG400041170"/>
</dbReference>
<reference evidence="1" key="2">
    <citation type="submission" date="2015-06" db="UniProtKB">
        <authorList>
            <consortium name="EnsemblPlants"/>
        </authorList>
    </citation>
    <scope>IDENTIFICATION</scope>
    <source>
        <strain evidence="1">DM1-3 516 R44</strain>
    </source>
</reference>
<dbReference type="Gramene" id="PGSC0003DMT400091599">
    <property type="protein sequence ID" value="PGSC0003DMT400091599"/>
    <property type="gene ID" value="PGSC0003DMG400041170"/>
</dbReference>
<protein>
    <submittedName>
        <fullName evidence="1">Uncharacterized protein</fullName>
    </submittedName>
</protein>
<name>M1DMZ7_SOLTU</name>
<evidence type="ECO:0000313" key="2">
    <source>
        <dbReference type="Proteomes" id="UP000011115"/>
    </source>
</evidence>